<dbReference type="Proteomes" id="UP001288944">
    <property type="component" value="Unassembled WGS sequence"/>
</dbReference>
<dbReference type="PANTHER" id="PTHR33434:SF4">
    <property type="entry name" value="PHOSPHATASE PROTEIN"/>
    <property type="match status" value="1"/>
</dbReference>
<feature type="non-terminal residue" evidence="2">
    <location>
        <position position="1"/>
    </location>
</feature>
<dbReference type="EMBL" id="WNUR01001863">
    <property type="protein sequence ID" value="MDZ7543968.1"/>
    <property type="molecule type" value="Genomic_DNA"/>
</dbReference>
<comment type="caution">
    <text evidence="2">The sequence shown here is derived from an EMBL/GenBank/DDBJ whole genome shotgun (WGS) entry which is preliminary data.</text>
</comment>
<evidence type="ECO:0000313" key="2">
    <source>
        <dbReference type="EMBL" id="MDZ7543968.1"/>
    </source>
</evidence>
<sequence length="126" mass="14033">VYIYEGFLHYMDTGAIEGAEAEVVVPSTSPAPAVVTRPAPVRHDSHSAQAKLNTEDIEFLYDMEFFIDRTRGGVRAFHEDTFRKALAQNGDSIIVIADDEIIKVHVHSRKPGEGMDLAMQYGELIK</sequence>
<dbReference type="InterPro" id="IPR050270">
    <property type="entry name" value="DegV_domain_contain"/>
</dbReference>
<evidence type="ECO:0000259" key="1">
    <source>
        <dbReference type="Pfam" id="PF21645"/>
    </source>
</evidence>
<evidence type="ECO:0000313" key="3">
    <source>
        <dbReference type="Proteomes" id="UP001288944"/>
    </source>
</evidence>
<organism evidence="2 3">
    <name type="scientific">Clostridium perfringens</name>
    <dbReference type="NCBI Taxonomy" id="1502"/>
    <lineage>
        <taxon>Bacteria</taxon>
        <taxon>Bacillati</taxon>
        <taxon>Bacillota</taxon>
        <taxon>Clostridia</taxon>
        <taxon>Eubacteriales</taxon>
        <taxon>Clostridiaceae</taxon>
        <taxon>Clostridium</taxon>
    </lineage>
</organism>
<dbReference type="AlphaFoldDB" id="A0AAW9KLE3"/>
<dbReference type="Pfam" id="PF21645">
    <property type="entry name" value="FakA-like_M"/>
    <property type="match status" value="1"/>
</dbReference>
<feature type="domain" description="Fatty acid kinase subunit A-like middle" evidence="1">
    <location>
        <begin position="58"/>
        <end position="126"/>
    </location>
</feature>
<accession>A0AAW9KLE3</accession>
<proteinExistence type="predicted"/>
<feature type="non-terminal residue" evidence="2">
    <location>
        <position position="126"/>
    </location>
</feature>
<name>A0AAW9KLE3_CLOPF</name>
<protein>
    <recommendedName>
        <fullName evidence="1">Fatty acid kinase subunit A-like middle domain-containing protein</fullName>
    </recommendedName>
</protein>
<dbReference type="InterPro" id="IPR048394">
    <property type="entry name" value="FakA-like_M"/>
</dbReference>
<reference evidence="2" key="1">
    <citation type="submission" date="2019-11" db="EMBL/GenBank/DDBJ databases">
        <title>Characterization of Clostridium perfringens isolates from swine manure treated agricultural soils.</title>
        <authorList>
            <person name="Wushke S.T."/>
        </authorList>
    </citation>
    <scope>NUCLEOTIDE SEQUENCE</scope>
    <source>
        <strain evidence="2">X62</strain>
    </source>
</reference>
<gene>
    <name evidence="2" type="ORF">GNF83_22970</name>
</gene>
<dbReference type="PANTHER" id="PTHR33434">
    <property type="entry name" value="DEGV DOMAIN-CONTAINING PROTEIN DR_1986-RELATED"/>
    <property type="match status" value="1"/>
</dbReference>